<reference evidence="1 2" key="1">
    <citation type="journal article" date="2011" name="Genome Biol.">
        <title>Comparative genome sequence analysis underscores mycoparasitism as the ancestral life style of Trichoderma.</title>
        <authorList>
            <person name="Kubicek C.P."/>
            <person name="Herrera-Estrella A."/>
            <person name="Seidl-Seiboth V."/>
            <person name="Martinez D.A."/>
            <person name="Druzhinina I.S."/>
            <person name="Thon M."/>
            <person name="Zeilinger S."/>
            <person name="Casas-Flores S."/>
            <person name="Horwitz B.A."/>
            <person name="Mukherjee P.K."/>
            <person name="Mukherjee M."/>
            <person name="Kredics L."/>
            <person name="Alcaraz L.D."/>
            <person name="Aerts A."/>
            <person name="Antal Z."/>
            <person name="Atanasova L."/>
            <person name="Cervantes-Badillo M.G."/>
            <person name="Challacombe J."/>
            <person name="Chertkov O."/>
            <person name="McCluskey K."/>
            <person name="Coulpier F."/>
            <person name="Deshpande N."/>
            <person name="von Doehren H."/>
            <person name="Ebbole D.J."/>
            <person name="Esquivel-Naranjo E.U."/>
            <person name="Fekete E."/>
            <person name="Flipphi M."/>
            <person name="Glaser F."/>
            <person name="Gomez-Rodriguez E.Y."/>
            <person name="Gruber S."/>
            <person name="Han C."/>
            <person name="Henrissat B."/>
            <person name="Hermosa R."/>
            <person name="Hernandez-Onate M."/>
            <person name="Karaffa L."/>
            <person name="Kosti I."/>
            <person name="Le Crom S."/>
            <person name="Lindquist E."/>
            <person name="Lucas S."/>
            <person name="Luebeck M."/>
            <person name="Luebeck P.S."/>
            <person name="Margeot A."/>
            <person name="Metz B."/>
            <person name="Misra M."/>
            <person name="Nevalainen H."/>
            <person name="Omann M."/>
            <person name="Packer N."/>
            <person name="Perrone G."/>
            <person name="Uresti-Rivera E.E."/>
            <person name="Salamov A."/>
            <person name="Schmoll M."/>
            <person name="Seiboth B."/>
            <person name="Shapiro H."/>
            <person name="Sukno S."/>
            <person name="Tamayo-Ramos J.A."/>
            <person name="Tisch D."/>
            <person name="Wiest A."/>
            <person name="Wilkinson H.H."/>
            <person name="Zhang M."/>
            <person name="Coutinho P.M."/>
            <person name="Kenerley C.M."/>
            <person name="Monte E."/>
            <person name="Baker S.E."/>
            <person name="Grigoriev I.V."/>
        </authorList>
    </citation>
    <scope>NUCLEOTIDE SEQUENCE [LARGE SCALE GENOMIC DNA]</scope>
    <source>
        <strain evidence="2">ATCC 20476 / IMI 206040</strain>
    </source>
</reference>
<name>G9PBB9_HYPAI</name>
<evidence type="ECO:0000313" key="2">
    <source>
        <dbReference type="Proteomes" id="UP000005426"/>
    </source>
</evidence>
<proteinExistence type="predicted"/>
<gene>
    <name evidence="1" type="ORF">TRIATDRAFT_302984</name>
</gene>
<evidence type="ECO:0000313" key="1">
    <source>
        <dbReference type="EMBL" id="EHK39667.1"/>
    </source>
</evidence>
<organism evidence="1 2">
    <name type="scientific">Hypocrea atroviridis (strain ATCC 20476 / IMI 206040)</name>
    <name type="common">Trichoderma atroviride</name>
    <dbReference type="NCBI Taxonomy" id="452589"/>
    <lineage>
        <taxon>Eukaryota</taxon>
        <taxon>Fungi</taxon>
        <taxon>Dikarya</taxon>
        <taxon>Ascomycota</taxon>
        <taxon>Pezizomycotina</taxon>
        <taxon>Sordariomycetes</taxon>
        <taxon>Hypocreomycetidae</taxon>
        <taxon>Hypocreales</taxon>
        <taxon>Hypocreaceae</taxon>
        <taxon>Trichoderma</taxon>
    </lineage>
</organism>
<protein>
    <submittedName>
        <fullName evidence="1">Uncharacterized protein</fullName>
    </submittedName>
</protein>
<dbReference type="EMBL" id="ABDG02000029">
    <property type="protein sequence ID" value="EHK39667.1"/>
    <property type="molecule type" value="Genomic_DNA"/>
</dbReference>
<dbReference type="HOGENOM" id="CLU_3050619_0_0_1"/>
<accession>G9PBB9</accession>
<sequence>MADDQFGLAEMGLVENVDYLWLWDIRHRGGYGGYRTCCYSSQRLSLRVCLHGKS</sequence>
<dbReference type="Proteomes" id="UP000005426">
    <property type="component" value="Unassembled WGS sequence"/>
</dbReference>
<keyword evidence="2" id="KW-1185">Reference proteome</keyword>
<dbReference type="AlphaFoldDB" id="G9PBB9"/>
<comment type="caution">
    <text evidence="1">The sequence shown here is derived from an EMBL/GenBank/DDBJ whole genome shotgun (WGS) entry which is preliminary data.</text>
</comment>